<protein>
    <submittedName>
        <fullName evidence="1">Uncharacterized protein</fullName>
    </submittedName>
</protein>
<gene>
    <name evidence="1" type="ORF">E2562_035520</name>
</gene>
<dbReference type="AlphaFoldDB" id="A0A6G1DAE6"/>
<dbReference type="Proteomes" id="UP000479710">
    <property type="component" value="Unassembled WGS sequence"/>
</dbReference>
<name>A0A6G1DAE6_9ORYZ</name>
<accession>A0A6G1DAE6</accession>
<reference evidence="1 2" key="1">
    <citation type="submission" date="2019-11" db="EMBL/GenBank/DDBJ databases">
        <title>Whole genome sequence of Oryza granulata.</title>
        <authorList>
            <person name="Li W."/>
        </authorList>
    </citation>
    <scope>NUCLEOTIDE SEQUENCE [LARGE SCALE GENOMIC DNA]</scope>
    <source>
        <strain evidence="2">cv. Menghai</strain>
        <tissue evidence="1">Leaf</tissue>
    </source>
</reference>
<proteinExistence type="predicted"/>
<sequence length="154" mass="17231">MARVVKLVRNMRYVDAAIAEATPADERFLPHTLLFWLDAETSLADAAEINSRLGTAPPAATFFSTPIQILTSNNETVKQLIDVLISDNLDLHCAIIESVAMCKDFVHVWQNHSQHVEHHGAVMAQRCSGQSSQLAQSGLGLKRRWLWRLMNALR</sequence>
<organism evidence="1 2">
    <name type="scientific">Oryza meyeriana var. granulata</name>
    <dbReference type="NCBI Taxonomy" id="110450"/>
    <lineage>
        <taxon>Eukaryota</taxon>
        <taxon>Viridiplantae</taxon>
        <taxon>Streptophyta</taxon>
        <taxon>Embryophyta</taxon>
        <taxon>Tracheophyta</taxon>
        <taxon>Spermatophyta</taxon>
        <taxon>Magnoliopsida</taxon>
        <taxon>Liliopsida</taxon>
        <taxon>Poales</taxon>
        <taxon>Poaceae</taxon>
        <taxon>BOP clade</taxon>
        <taxon>Oryzoideae</taxon>
        <taxon>Oryzeae</taxon>
        <taxon>Oryzinae</taxon>
        <taxon>Oryza</taxon>
        <taxon>Oryza meyeriana</taxon>
    </lineage>
</organism>
<evidence type="ECO:0000313" key="2">
    <source>
        <dbReference type="Proteomes" id="UP000479710"/>
    </source>
</evidence>
<evidence type="ECO:0000313" key="1">
    <source>
        <dbReference type="EMBL" id="KAF0909359.1"/>
    </source>
</evidence>
<comment type="caution">
    <text evidence="1">The sequence shown here is derived from an EMBL/GenBank/DDBJ whole genome shotgun (WGS) entry which is preliminary data.</text>
</comment>
<keyword evidence="2" id="KW-1185">Reference proteome</keyword>
<dbReference type="EMBL" id="SPHZ02000007">
    <property type="protein sequence ID" value="KAF0909359.1"/>
    <property type="molecule type" value="Genomic_DNA"/>
</dbReference>